<protein>
    <submittedName>
        <fullName evidence="4">Uncharacterized protein</fullName>
    </submittedName>
</protein>
<sequence length="280" mass="30759">MATRRINKNTKVDVYLDDGPASHITPVSPDPHTGAKKGAQSSVPKKQTGRDSQILSHKSQGGRRPAKKLGVKKLSTDMPSFEEFEKSAIEEAQQTTKPLGNKNTIDTDWLPFSTGNLVTKTDNFYTWNTESDRPSRSSSTVVGGAASAPRLGFGQTGFTPSQLSSESGRSSTDSSISTRFEHQRCISSDEYFGRNALDPDQERQLVRRLDDFDNAAAISSDDYFGRPEEATSHDKYDYVERAKDIALRLATNADDEIENVKAYIGRGASKITAAIWNATK</sequence>
<reference evidence="4 5" key="1">
    <citation type="journal article" date="2016" name="Proc. Natl. Acad. Sci. U.S.A.">
        <title>Comparative genomics of biotechnologically important yeasts.</title>
        <authorList>
            <person name="Riley R."/>
            <person name="Haridas S."/>
            <person name="Wolfe K.H."/>
            <person name="Lopes M.R."/>
            <person name="Hittinger C.T."/>
            <person name="Goeker M."/>
            <person name="Salamov A.A."/>
            <person name="Wisecaver J.H."/>
            <person name="Long T.M."/>
            <person name="Calvey C.H."/>
            <person name="Aerts A.L."/>
            <person name="Barry K.W."/>
            <person name="Choi C."/>
            <person name="Clum A."/>
            <person name="Coughlan A.Y."/>
            <person name="Deshpande S."/>
            <person name="Douglass A.P."/>
            <person name="Hanson S.J."/>
            <person name="Klenk H.-P."/>
            <person name="LaButti K.M."/>
            <person name="Lapidus A."/>
            <person name="Lindquist E.A."/>
            <person name="Lipzen A.M."/>
            <person name="Meier-Kolthoff J.P."/>
            <person name="Ohm R.A."/>
            <person name="Otillar R.P."/>
            <person name="Pangilinan J.L."/>
            <person name="Peng Y."/>
            <person name="Rokas A."/>
            <person name="Rosa C.A."/>
            <person name="Scheuner C."/>
            <person name="Sibirny A.A."/>
            <person name="Slot J.C."/>
            <person name="Stielow J.B."/>
            <person name="Sun H."/>
            <person name="Kurtzman C.P."/>
            <person name="Blackwell M."/>
            <person name="Grigoriev I.V."/>
            <person name="Jeffries T.W."/>
        </authorList>
    </citation>
    <scope>NUCLEOTIDE SEQUENCE [LARGE SCALE GENOMIC DNA]</scope>
    <source>
        <strain evidence="4 5">NRRL Y-11557</strain>
    </source>
</reference>
<dbReference type="EMBL" id="KV454292">
    <property type="protein sequence ID" value="ODQ74600.1"/>
    <property type="molecule type" value="Genomic_DNA"/>
</dbReference>
<feature type="compositionally biased region" description="Low complexity" evidence="3">
    <location>
        <begin position="164"/>
        <end position="177"/>
    </location>
</feature>
<dbReference type="GO" id="GO:0048205">
    <property type="term" value="P:COPI coating of Golgi vesicle"/>
    <property type="evidence" value="ECO:0007669"/>
    <property type="project" value="TreeGrafter"/>
</dbReference>
<dbReference type="PANTHER" id="PTHR45686">
    <property type="entry name" value="ADP-RIBOSYLATION FACTOR GTPASE ACTIVATING PROTEIN 3, ISOFORM H-RELATED"/>
    <property type="match status" value="1"/>
</dbReference>
<proteinExistence type="predicted"/>
<dbReference type="OrthoDB" id="983479at2759"/>
<dbReference type="PANTHER" id="PTHR45686:SF18">
    <property type="entry name" value="ADP-RIBOSYLATION FACTOR GTPASE-ACTIVATING PROTEIN GCS1"/>
    <property type="match status" value="1"/>
</dbReference>
<evidence type="ECO:0000313" key="4">
    <source>
        <dbReference type="EMBL" id="ODQ74600.1"/>
    </source>
</evidence>
<organism evidence="4 5">
    <name type="scientific">Lipomyces starkeyi NRRL Y-11557</name>
    <dbReference type="NCBI Taxonomy" id="675824"/>
    <lineage>
        <taxon>Eukaryota</taxon>
        <taxon>Fungi</taxon>
        <taxon>Dikarya</taxon>
        <taxon>Ascomycota</taxon>
        <taxon>Saccharomycotina</taxon>
        <taxon>Lipomycetes</taxon>
        <taxon>Lipomycetales</taxon>
        <taxon>Lipomycetaceae</taxon>
        <taxon>Lipomyces</taxon>
    </lineage>
</organism>
<keyword evidence="1" id="KW-0479">Metal-binding</keyword>
<evidence type="ECO:0000256" key="2">
    <source>
        <dbReference type="ARBA" id="ARBA00022833"/>
    </source>
</evidence>
<dbReference type="GO" id="GO:0046872">
    <property type="term" value="F:metal ion binding"/>
    <property type="evidence" value="ECO:0007669"/>
    <property type="project" value="UniProtKB-KW"/>
</dbReference>
<feature type="compositionally biased region" description="Low complexity" evidence="3">
    <location>
        <begin position="136"/>
        <end position="148"/>
    </location>
</feature>
<dbReference type="STRING" id="675824.A0A1E3QAE4"/>
<keyword evidence="2" id="KW-0862">Zinc</keyword>
<gene>
    <name evidence="4" type="ORF">LIPSTDRAFT_103892</name>
</gene>
<feature type="region of interest" description="Disordered" evidence="3">
    <location>
        <begin position="1"/>
        <end position="77"/>
    </location>
</feature>
<dbReference type="GO" id="GO:0000139">
    <property type="term" value="C:Golgi membrane"/>
    <property type="evidence" value="ECO:0007669"/>
    <property type="project" value="GOC"/>
</dbReference>
<dbReference type="Proteomes" id="UP000094385">
    <property type="component" value="Unassembled WGS sequence"/>
</dbReference>
<evidence type="ECO:0000256" key="1">
    <source>
        <dbReference type="ARBA" id="ARBA00022723"/>
    </source>
</evidence>
<evidence type="ECO:0000313" key="5">
    <source>
        <dbReference type="Proteomes" id="UP000094385"/>
    </source>
</evidence>
<dbReference type="AlphaFoldDB" id="A0A1E3QAE4"/>
<accession>A0A1E3QAE4</accession>
<feature type="compositionally biased region" description="Basic residues" evidence="3">
    <location>
        <begin position="60"/>
        <end position="71"/>
    </location>
</feature>
<feature type="compositionally biased region" description="Polar residues" evidence="3">
    <location>
        <begin position="39"/>
        <end position="59"/>
    </location>
</feature>
<keyword evidence="5" id="KW-1185">Reference proteome</keyword>
<feature type="region of interest" description="Disordered" evidence="3">
    <location>
        <begin position="128"/>
        <end position="179"/>
    </location>
</feature>
<evidence type="ECO:0000256" key="3">
    <source>
        <dbReference type="SAM" id="MobiDB-lite"/>
    </source>
</evidence>
<name>A0A1E3QAE4_LIPST</name>